<dbReference type="EMBL" id="CP064942">
    <property type="protein sequence ID" value="QPH55911.1"/>
    <property type="molecule type" value="Genomic_DNA"/>
</dbReference>
<accession>A0A7S9QF57</accession>
<reference evidence="1 2" key="1">
    <citation type="submission" date="2020-11" db="EMBL/GenBank/DDBJ databases">
        <title>Description of Pontivivens ytuae sp. nov. isolated from deep sea sediment of Mariana Trench.</title>
        <authorList>
            <person name="Wang Z."/>
            <person name="Sun Q.-L."/>
            <person name="Xu X.-D."/>
            <person name="Tang Y.-Z."/>
            <person name="Zhang J."/>
        </authorList>
    </citation>
    <scope>NUCLEOTIDE SEQUENCE [LARGE SCALE GENOMIC DNA]</scope>
    <source>
        <strain evidence="1 2">MT2928</strain>
    </source>
</reference>
<proteinExistence type="predicted"/>
<keyword evidence="2" id="KW-1185">Reference proteome</keyword>
<evidence type="ECO:0000313" key="2">
    <source>
        <dbReference type="Proteomes" id="UP000594800"/>
    </source>
</evidence>
<dbReference type="Proteomes" id="UP000594800">
    <property type="component" value="Chromosome"/>
</dbReference>
<dbReference type="InterPro" id="IPR010836">
    <property type="entry name" value="SapC"/>
</dbReference>
<protein>
    <submittedName>
        <fullName evidence="1">SapC family protein</fullName>
    </submittedName>
</protein>
<dbReference type="KEGG" id="poz:I0K15_09370"/>
<gene>
    <name evidence="1" type="ORF">I0K15_09370</name>
</gene>
<sequence length="243" mass="26945">MSKQMIIYERAVPVTPEQHGSLSVDTKAGYSFASTVNSVPLAAAEFAAAASEHVIVFVGSGDDLMPTVILGRKEGDNAFINGEGKWIGGYIPAFLRRYPFVFAAGQKEGSFTLCIDEAYEGLKTDGSGERLFDTDGNRTEYLERMLKFSTDYQAQFNRTRAYMRRLVDLDLLEDARAEFGASNGGATRIAGFRTINRDKLKALPGDTLHAMAQTDELELCYLHLHSLRNIATMERRLKRQAAL</sequence>
<name>A0A7S9QF57_9RHOB</name>
<dbReference type="RefSeq" id="WP_196105173.1">
    <property type="nucleotide sequence ID" value="NZ_CP064942.1"/>
</dbReference>
<organism evidence="1 2">
    <name type="scientific">Pontivivens ytuae</name>
    <dbReference type="NCBI Taxonomy" id="2789856"/>
    <lineage>
        <taxon>Bacteria</taxon>
        <taxon>Pseudomonadati</taxon>
        <taxon>Pseudomonadota</taxon>
        <taxon>Alphaproteobacteria</taxon>
        <taxon>Rhodobacterales</taxon>
        <taxon>Paracoccaceae</taxon>
        <taxon>Pontivivens</taxon>
    </lineage>
</organism>
<dbReference type="Pfam" id="PF07277">
    <property type="entry name" value="SapC"/>
    <property type="match status" value="1"/>
</dbReference>
<evidence type="ECO:0000313" key="1">
    <source>
        <dbReference type="EMBL" id="QPH55911.1"/>
    </source>
</evidence>
<dbReference type="AlphaFoldDB" id="A0A7S9QF57"/>